<dbReference type="EMBL" id="AWWV01006395">
    <property type="protein sequence ID" value="OMP01540.1"/>
    <property type="molecule type" value="Genomic_DNA"/>
</dbReference>
<comment type="caution">
    <text evidence="2">The sequence shown here is derived from an EMBL/GenBank/DDBJ whole genome shotgun (WGS) entry which is preliminary data.</text>
</comment>
<keyword evidence="3" id="KW-1185">Reference proteome</keyword>
<evidence type="ECO:0000313" key="2">
    <source>
        <dbReference type="EMBL" id="OMP01540.1"/>
    </source>
</evidence>
<evidence type="ECO:0000256" key="1">
    <source>
        <dbReference type="SAM" id="MobiDB-lite"/>
    </source>
</evidence>
<dbReference type="Proteomes" id="UP000188268">
    <property type="component" value="Unassembled WGS sequence"/>
</dbReference>
<name>A0A1R3K366_COCAP</name>
<proteinExistence type="predicted"/>
<organism evidence="2 3">
    <name type="scientific">Corchorus capsularis</name>
    <name type="common">Jute</name>
    <dbReference type="NCBI Taxonomy" id="210143"/>
    <lineage>
        <taxon>Eukaryota</taxon>
        <taxon>Viridiplantae</taxon>
        <taxon>Streptophyta</taxon>
        <taxon>Embryophyta</taxon>
        <taxon>Tracheophyta</taxon>
        <taxon>Spermatophyta</taxon>
        <taxon>Magnoliopsida</taxon>
        <taxon>eudicotyledons</taxon>
        <taxon>Gunneridae</taxon>
        <taxon>Pentapetalae</taxon>
        <taxon>rosids</taxon>
        <taxon>malvids</taxon>
        <taxon>Malvales</taxon>
        <taxon>Malvaceae</taxon>
        <taxon>Grewioideae</taxon>
        <taxon>Apeibeae</taxon>
        <taxon>Corchorus</taxon>
    </lineage>
</organism>
<gene>
    <name evidence="2" type="ORF">CCACVL1_03059</name>
</gene>
<accession>A0A1R3K366</accession>
<dbReference type="AlphaFoldDB" id="A0A1R3K366"/>
<evidence type="ECO:0000313" key="3">
    <source>
        <dbReference type="Proteomes" id="UP000188268"/>
    </source>
</evidence>
<feature type="region of interest" description="Disordered" evidence="1">
    <location>
        <begin position="1"/>
        <end position="24"/>
    </location>
</feature>
<dbReference type="Gramene" id="OMP01540">
    <property type="protein sequence ID" value="OMP01540"/>
    <property type="gene ID" value="CCACVL1_03059"/>
</dbReference>
<protein>
    <submittedName>
        <fullName evidence="2">Uncharacterized protein</fullName>
    </submittedName>
</protein>
<reference evidence="2 3" key="1">
    <citation type="submission" date="2013-09" db="EMBL/GenBank/DDBJ databases">
        <title>Corchorus capsularis genome sequencing.</title>
        <authorList>
            <person name="Alam M."/>
            <person name="Haque M.S."/>
            <person name="Islam M.S."/>
            <person name="Emdad E.M."/>
            <person name="Islam M.M."/>
            <person name="Ahmed B."/>
            <person name="Halim A."/>
            <person name="Hossen Q.M.M."/>
            <person name="Hossain M.Z."/>
            <person name="Ahmed R."/>
            <person name="Khan M.M."/>
            <person name="Islam R."/>
            <person name="Rashid M.M."/>
            <person name="Khan S.A."/>
            <person name="Rahman M.S."/>
            <person name="Alam M."/>
        </authorList>
    </citation>
    <scope>NUCLEOTIDE SEQUENCE [LARGE SCALE GENOMIC DNA]</scope>
    <source>
        <strain evidence="3">cv. CVL-1</strain>
        <tissue evidence="2">Whole seedling</tissue>
    </source>
</reference>
<sequence>MGKVFQYAKGRSKGEGLKGKGSGRIRQKETCALESAIGVADK</sequence>